<comment type="caution">
    <text evidence="1">The sequence shown here is derived from an EMBL/GenBank/DDBJ whole genome shotgun (WGS) entry which is preliminary data.</text>
</comment>
<gene>
    <name evidence="1" type="ORF">SDC9_189582</name>
</gene>
<name>A0A645HTY0_9ZZZZ</name>
<sequence>MYNMGISFRLPPPSISYNDGVLRSELPYLWAVVRYTSDETIPTEFSPVFRGEIYTDNPFKYRFATFYKDEIISQSVMVSNVSYEYQKPSITIETSLSFQPKFPLGNLKDNIFSTYARTTERLKKGDYLTYIFEKPVFTKRITVSTGIPDIDFYGITEGYVEYSYDGKEFIKGNEFADGISVILPKEPVFAVRIVITGESDGFTAAFTDLKID</sequence>
<reference evidence="1" key="1">
    <citation type="submission" date="2019-08" db="EMBL/GenBank/DDBJ databases">
        <authorList>
            <person name="Kucharzyk K."/>
            <person name="Murdoch R.W."/>
            <person name="Higgins S."/>
            <person name="Loffler F."/>
        </authorList>
    </citation>
    <scope>NUCLEOTIDE SEQUENCE</scope>
</reference>
<proteinExistence type="predicted"/>
<dbReference type="EMBL" id="VSSQ01099453">
    <property type="protein sequence ID" value="MPN42026.1"/>
    <property type="molecule type" value="Genomic_DNA"/>
</dbReference>
<evidence type="ECO:0000313" key="1">
    <source>
        <dbReference type="EMBL" id="MPN42026.1"/>
    </source>
</evidence>
<protein>
    <submittedName>
        <fullName evidence="1">Uncharacterized protein</fullName>
    </submittedName>
</protein>
<dbReference type="AlphaFoldDB" id="A0A645HTY0"/>
<organism evidence="1">
    <name type="scientific">bioreactor metagenome</name>
    <dbReference type="NCBI Taxonomy" id="1076179"/>
    <lineage>
        <taxon>unclassified sequences</taxon>
        <taxon>metagenomes</taxon>
        <taxon>ecological metagenomes</taxon>
    </lineage>
</organism>
<accession>A0A645HTY0</accession>